<protein>
    <submittedName>
        <fullName evidence="1">Uncharacterized protein</fullName>
    </submittedName>
</protein>
<keyword evidence="2" id="KW-1185">Reference proteome</keyword>
<reference evidence="2" key="1">
    <citation type="journal article" date="2023" name="Nat. Plants">
        <title>Single-cell RNA sequencing provides a high-resolution roadmap for understanding the multicellular compartmentation of specialized metabolism.</title>
        <authorList>
            <person name="Sun S."/>
            <person name="Shen X."/>
            <person name="Li Y."/>
            <person name="Li Y."/>
            <person name="Wang S."/>
            <person name="Li R."/>
            <person name="Zhang H."/>
            <person name="Shen G."/>
            <person name="Guo B."/>
            <person name="Wei J."/>
            <person name="Xu J."/>
            <person name="St-Pierre B."/>
            <person name="Chen S."/>
            <person name="Sun C."/>
        </authorList>
    </citation>
    <scope>NUCLEOTIDE SEQUENCE [LARGE SCALE GENOMIC DNA]</scope>
</reference>
<evidence type="ECO:0000313" key="1">
    <source>
        <dbReference type="EMBL" id="KAI5672912.1"/>
    </source>
</evidence>
<dbReference type="EMBL" id="CM044703">
    <property type="protein sequence ID" value="KAI5672912.1"/>
    <property type="molecule type" value="Genomic_DNA"/>
</dbReference>
<name>A0ACC0BJX7_CATRO</name>
<proteinExistence type="predicted"/>
<organism evidence="1 2">
    <name type="scientific">Catharanthus roseus</name>
    <name type="common">Madagascar periwinkle</name>
    <name type="synonym">Vinca rosea</name>
    <dbReference type="NCBI Taxonomy" id="4058"/>
    <lineage>
        <taxon>Eukaryota</taxon>
        <taxon>Viridiplantae</taxon>
        <taxon>Streptophyta</taxon>
        <taxon>Embryophyta</taxon>
        <taxon>Tracheophyta</taxon>
        <taxon>Spermatophyta</taxon>
        <taxon>Magnoliopsida</taxon>
        <taxon>eudicotyledons</taxon>
        <taxon>Gunneridae</taxon>
        <taxon>Pentapetalae</taxon>
        <taxon>asterids</taxon>
        <taxon>lamiids</taxon>
        <taxon>Gentianales</taxon>
        <taxon>Apocynaceae</taxon>
        <taxon>Rauvolfioideae</taxon>
        <taxon>Vinceae</taxon>
        <taxon>Catharanthinae</taxon>
        <taxon>Catharanthus</taxon>
    </lineage>
</organism>
<gene>
    <name evidence="1" type="ORF">M9H77_13276</name>
</gene>
<dbReference type="Proteomes" id="UP001060085">
    <property type="component" value="Linkage Group LG03"/>
</dbReference>
<accession>A0ACC0BJX7</accession>
<sequence>MGHTHEWMDHGTNQKPMAQNPTFVLNEVLSLMSLAVGVVSSSKSMGFDDNKGDENEKSQTSAAESHKTGADVVADPEVEQEAVEKIGRQMSESSLYTTEDEEDEDTEGKIQLGPQFTLKELQEKDKDDESLRRWKEQLLGSVDINSVGETLDPEVKIISLAIKSPGRSDFCLAIPEAGNPKGSWFTLKEGSRYSLKFTFQVSNNIVSGLKYTNTVWKTGIKVDSTKQMIGTFSPQLEPYTHEMPEETTPSGMFARGSYCAKTKGRHTGEYVATKKEKRKRLIMNTYISSFLMMTTSATWRSTTHSTLRKTGLQLQQNEVLLYRLFLLIDTGTLEEDFLLKIGVKQSVISTQRKREIVDYVSMGTNRDEEESSKRQKLEEQASPSDPSHLAFNNSLLPLASYNDDEDEDDDRRGGSGDGHEIDGKKDYEDEEDDDDWDRQDKATLSKRNRLVEVRRDCPYLDTVNRQFLHRIMLGWVEVLDFDFEKFCSVSLKNLNVYACLVCGKYYQGRGPKSHAYTHSLEAGHHVYINLRTEKVYCLPDGYEIVDPSLDDIRHVLNPRFTREQVEQIDKSKQWSRALDGSDYLPGMVGLNNIKETDFVNVTIQSLMRVTPLRNFFLIPENYQHSKSPLVHRYGELTRKIWHARNFKGQVSPHEFLQAVMDASKKRFQIGVQSDPVEFTSWLLNTLHQDLKGSKKSSKKSSSIIHQCFQGELEVIKEIHSKSILNGDALNNGNGVDNGSEIDNIAMETTRMKFLMLGLDLPPPPLFKDVMEKNIIPQVPLFNILKKYDGETVTEIVRPKMARMRYRVVKLPPYLILHMHRFTKNNFFVEKNPTLVNFPVKNLELKDFIPLPMPKENEKLRSKYDLIANIVHDGKPGEGSYRVFVQRKSEELWYEMQDLHVSETLPQMVALSEAYMQIYEQQQW</sequence>
<evidence type="ECO:0000313" key="2">
    <source>
        <dbReference type="Proteomes" id="UP001060085"/>
    </source>
</evidence>
<comment type="caution">
    <text evidence="1">The sequence shown here is derived from an EMBL/GenBank/DDBJ whole genome shotgun (WGS) entry which is preliminary data.</text>
</comment>